<dbReference type="InterPro" id="IPR002067">
    <property type="entry name" value="MCP"/>
</dbReference>
<sequence>MGFSEADFKTFISGGVAGMCSKTTVAPLDRMKILFQAHNIHYKNLGVWSGLKTIVQKESFWALYKGNGAQMIRIFPYAATQFTAFDLYKTSFGRVLGTDTILGSFAVKFGAGACAGVTAVTLTYPLDTIRTRLAFQVTGEHVYTGIMDAAQTIFRTEGGLLALYRGFIPTVCGIFPYAGSSFYCFETLKNLCIQYLPQYSCEQYGENGALVLRFYAKLLCGGLAGAVAQTVAYPLDVTRRRMQLAMMNPETAKFGRGMLATLKLTYNENGVVRGLYRGMSINYYRACPMVAVSFSTYELTQQFLGVAPKS</sequence>
<keyword evidence="3 10" id="KW-0813">Transport</keyword>
<proteinExistence type="inferred from homology"/>
<evidence type="ECO:0000256" key="1">
    <source>
        <dbReference type="ARBA" id="ARBA00004448"/>
    </source>
</evidence>
<dbReference type="PRINTS" id="PR00926">
    <property type="entry name" value="MITOCARRIER"/>
</dbReference>
<feature type="repeat" description="Solcar" evidence="9">
    <location>
        <begin position="5"/>
        <end position="91"/>
    </location>
</feature>
<dbReference type="SUPFAM" id="SSF103506">
    <property type="entry name" value="Mitochondrial carrier"/>
    <property type="match status" value="1"/>
</dbReference>
<evidence type="ECO:0000256" key="5">
    <source>
        <dbReference type="ARBA" id="ARBA00022737"/>
    </source>
</evidence>
<dbReference type="Gene3D" id="1.50.40.10">
    <property type="entry name" value="Mitochondrial carrier domain"/>
    <property type="match status" value="1"/>
</dbReference>
<evidence type="ECO:0000256" key="7">
    <source>
        <dbReference type="ARBA" id="ARBA00023128"/>
    </source>
</evidence>
<dbReference type="AlphaFoldDB" id="A0AAV7XFP0"/>
<accession>A0AAV7XFP0</accession>
<dbReference type="InterPro" id="IPR002167">
    <property type="entry name" value="GDC-like"/>
</dbReference>
<comment type="subcellular location">
    <subcellularLocation>
        <location evidence="1">Mitochondrion inner membrane</location>
        <topology evidence="1">Multi-pass membrane protein</topology>
    </subcellularLocation>
</comment>
<dbReference type="InterPro" id="IPR023395">
    <property type="entry name" value="MCP_dom_sf"/>
</dbReference>
<evidence type="ECO:0000256" key="9">
    <source>
        <dbReference type="PROSITE-ProRule" id="PRU00282"/>
    </source>
</evidence>
<gene>
    <name evidence="11" type="ORF">ONE63_002572</name>
</gene>
<evidence type="ECO:0000256" key="4">
    <source>
        <dbReference type="ARBA" id="ARBA00022692"/>
    </source>
</evidence>
<keyword evidence="8 9" id="KW-0472">Membrane</keyword>
<comment type="caution">
    <text evidence="11">The sequence shown here is derived from an EMBL/GenBank/DDBJ whole genome shotgun (WGS) entry which is preliminary data.</text>
</comment>
<name>A0AAV7XFP0_9NEOP</name>
<dbReference type="InterPro" id="IPR018108">
    <property type="entry name" value="MCP_transmembrane"/>
</dbReference>
<evidence type="ECO:0000256" key="2">
    <source>
        <dbReference type="ARBA" id="ARBA00006375"/>
    </source>
</evidence>
<evidence type="ECO:0000256" key="6">
    <source>
        <dbReference type="ARBA" id="ARBA00022792"/>
    </source>
</evidence>
<keyword evidence="12" id="KW-1185">Reference proteome</keyword>
<keyword evidence="7" id="KW-0496">Mitochondrion</keyword>
<evidence type="ECO:0000256" key="3">
    <source>
        <dbReference type="ARBA" id="ARBA00022448"/>
    </source>
</evidence>
<organism evidence="11 12">
    <name type="scientific">Megalurothrips usitatus</name>
    <name type="common">bean blossom thrips</name>
    <dbReference type="NCBI Taxonomy" id="439358"/>
    <lineage>
        <taxon>Eukaryota</taxon>
        <taxon>Metazoa</taxon>
        <taxon>Ecdysozoa</taxon>
        <taxon>Arthropoda</taxon>
        <taxon>Hexapoda</taxon>
        <taxon>Insecta</taxon>
        <taxon>Pterygota</taxon>
        <taxon>Neoptera</taxon>
        <taxon>Paraneoptera</taxon>
        <taxon>Thysanoptera</taxon>
        <taxon>Terebrantia</taxon>
        <taxon>Thripoidea</taxon>
        <taxon>Thripidae</taxon>
        <taxon>Megalurothrips</taxon>
    </lineage>
</organism>
<keyword evidence="5" id="KW-0677">Repeat</keyword>
<dbReference type="PROSITE" id="PS50920">
    <property type="entry name" value="SOLCAR"/>
    <property type="match status" value="3"/>
</dbReference>
<dbReference type="EMBL" id="JAPTSV010000012">
    <property type="protein sequence ID" value="KAJ1522270.1"/>
    <property type="molecule type" value="Genomic_DNA"/>
</dbReference>
<protein>
    <recommendedName>
        <fullName evidence="13">Graves disease carrier protein</fullName>
    </recommendedName>
</protein>
<feature type="repeat" description="Solcar" evidence="9">
    <location>
        <begin position="103"/>
        <end position="191"/>
    </location>
</feature>
<keyword evidence="4 9" id="KW-0812">Transmembrane</keyword>
<dbReference type="GO" id="GO:0055085">
    <property type="term" value="P:transmembrane transport"/>
    <property type="evidence" value="ECO:0007669"/>
    <property type="project" value="InterPro"/>
</dbReference>
<reference evidence="11" key="1">
    <citation type="submission" date="2022-12" db="EMBL/GenBank/DDBJ databases">
        <title>Chromosome-level genome assembly of the bean flower thrips Megalurothrips usitatus.</title>
        <authorList>
            <person name="Ma L."/>
            <person name="Liu Q."/>
            <person name="Li H."/>
            <person name="Cai W."/>
        </authorList>
    </citation>
    <scope>NUCLEOTIDE SEQUENCE</scope>
    <source>
        <strain evidence="11">Cailab_2022a</strain>
    </source>
</reference>
<keyword evidence="6" id="KW-0999">Mitochondrion inner membrane</keyword>
<dbReference type="PANTHER" id="PTHR24089">
    <property type="entry name" value="SOLUTE CARRIER FAMILY 25"/>
    <property type="match status" value="1"/>
</dbReference>
<dbReference type="PRINTS" id="PR00928">
    <property type="entry name" value="GRAVESDC"/>
</dbReference>
<dbReference type="GO" id="GO:0005743">
    <property type="term" value="C:mitochondrial inner membrane"/>
    <property type="evidence" value="ECO:0007669"/>
    <property type="project" value="UniProtKB-SubCell"/>
</dbReference>
<evidence type="ECO:0008006" key="13">
    <source>
        <dbReference type="Google" id="ProtNLM"/>
    </source>
</evidence>
<dbReference type="Proteomes" id="UP001075354">
    <property type="component" value="Chromosome 12"/>
</dbReference>
<evidence type="ECO:0000256" key="10">
    <source>
        <dbReference type="RuleBase" id="RU000488"/>
    </source>
</evidence>
<feature type="repeat" description="Solcar" evidence="9">
    <location>
        <begin position="212"/>
        <end position="303"/>
    </location>
</feature>
<evidence type="ECO:0000256" key="8">
    <source>
        <dbReference type="ARBA" id="ARBA00023136"/>
    </source>
</evidence>
<comment type="similarity">
    <text evidence="2 10">Belongs to the mitochondrial carrier (TC 2.A.29) family.</text>
</comment>
<evidence type="ECO:0000313" key="12">
    <source>
        <dbReference type="Proteomes" id="UP001075354"/>
    </source>
</evidence>
<evidence type="ECO:0000313" key="11">
    <source>
        <dbReference type="EMBL" id="KAJ1522270.1"/>
    </source>
</evidence>
<dbReference type="Pfam" id="PF00153">
    <property type="entry name" value="Mito_carr"/>
    <property type="match status" value="3"/>
</dbReference>